<comment type="similarity">
    <text evidence="2">Belongs to the class-II pyridoxal-phosphate-dependent aminotransferase family.</text>
</comment>
<dbReference type="AlphaFoldDB" id="A0A183EA57"/>
<organism evidence="8">
    <name type="scientific">Gongylonema pulchrum</name>
    <dbReference type="NCBI Taxonomy" id="637853"/>
    <lineage>
        <taxon>Eukaryota</taxon>
        <taxon>Metazoa</taxon>
        <taxon>Ecdysozoa</taxon>
        <taxon>Nematoda</taxon>
        <taxon>Chromadorea</taxon>
        <taxon>Rhabditida</taxon>
        <taxon>Spirurina</taxon>
        <taxon>Spiruromorpha</taxon>
        <taxon>Spiruroidea</taxon>
        <taxon>Gongylonematidae</taxon>
        <taxon>Gongylonema</taxon>
    </lineage>
</organism>
<dbReference type="GO" id="GO:0030170">
    <property type="term" value="F:pyridoxal phosphate binding"/>
    <property type="evidence" value="ECO:0007669"/>
    <property type="project" value="InterPro"/>
</dbReference>
<dbReference type="PANTHER" id="PTHR13693">
    <property type="entry name" value="CLASS II AMINOTRANSFERASE/8-AMINO-7-OXONONANOATE SYNTHASE"/>
    <property type="match status" value="1"/>
</dbReference>
<gene>
    <name evidence="6" type="ORF">GPUH_LOCUS17847</name>
</gene>
<evidence type="ECO:0000259" key="5">
    <source>
        <dbReference type="Pfam" id="PF00155"/>
    </source>
</evidence>
<reference evidence="8" key="1">
    <citation type="submission" date="2016-06" db="UniProtKB">
        <authorList>
            <consortium name="WormBaseParasite"/>
        </authorList>
    </citation>
    <scope>IDENTIFICATION</scope>
</reference>
<evidence type="ECO:0000313" key="7">
    <source>
        <dbReference type="Proteomes" id="UP000271098"/>
    </source>
</evidence>
<keyword evidence="7" id="KW-1185">Reference proteome</keyword>
<accession>A0A183EA57</accession>
<dbReference type="InterPro" id="IPR015422">
    <property type="entry name" value="PyrdxlP-dep_Trfase_small"/>
</dbReference>
<dbReference type="Proteomes" id="UP000271098">
    <property type="component" value="Unassembled WGS sequence"/>
</dbReference>
<dbReference type="GO" id="GO:0005739">
    <property type="term" value="C:mitochondrion"/>
    <property type="evidence" value="ECO:0007669"/>
    <property type="project" value="TreeGrafter"/>
</dbReference>
<comment type="cofactor">
    <cofactor evidence="1">
        <name>pyridoxal 5'-phosphate</name>
        <dbReference type="ChEBI" id="CHEBI:597326"/>
    </cofactor>
</comment>
<evidence type="ECO:0000256" key="4">
    <source>
        <dbReference type="ARBA" id="ARBA00023315"/>
    </source>
</evidence>
<name>A0A183EA57_9BILA</name>
<dbReference type="Pfam" id="PF00155">
    <property type="entry name" value="Aminotran_1_2"/>
    <property type="match status" value="1"/>
</dbReference>
<sequence>MATRKALCDTAGLLLALRRGYSMARQQLIESLNTELSAIQDAGTYKTERIIVGRQGMEIKIKNRDTPVLNFCANNYLGLSSHPEVIKAGKDTLDSHGAGMSSVRFICGTQDLHRTLEQKIAHFHGRDDAILYAACFDANGGLFEVLTSKFWQIYQIVNFLCIRIMRKGTLKGQPDFTENHWCRN</sequence>
<dbReference type="GO" id="GO:0016746">
    <property type="term" value="F:acyltransferase activity"/>
    <property type="evidence" value="ECO:0007669"/>
    <property type="project" value="UniProtKB-KW"/>
</dbReference>
<dbReference type="InterPro" id="IPR015424">
    <property type="entry name" value="PyrdxlP-dep_Trfase"/>
</dbReference>
<dbReference type="EMBL" id="UYRT01085777">
    <property type="protein sequence ID" value="VDN30560.1"/>
    <property type="molecule type" value="Genomic_DNA"/>
</dbReference>
<evidence type="ECO:0000313" key="6">
    <source>
        <dbReference type="EMBL" id="VDN30560.1"/>
    </source>
</evidence>
<dbReference type="OrthoDB" id="10263824at2759"/>
<keyword evidence="4" id="KW-0012">Acyltransferase</keyword>
<evidence type="ECO:0000313" key="8">
    <source>
        <dbReference type="WBParaSite" id="GPUH_0001787301-mRNA-1"/>
    </source>
</evidence>
<evidence type="ECO:0000256" key="2">
    <source>
        <dbReference type="ARBA" id="ARBA00008392"/>
    </source>
</evidence>
<dbReference type="InterPro" id="IPR050087">
    <property type="entry name" value="AON_synthase_class-II"/>
</dbReference>
<dbReference type="InterPro" id="IPR004839">
    <property type="entry name" value="Aminotransferase_I/II_large"/>
</dbReference>
<dbReference type="Gene3D" id="3.90.1150.10">
    <property type="entry name" value="Aspartate Aminotransferase, domain 1"/>
    <property type="match status" value="1"/>
</dbReference>
<dbReference type="InterPro" id="IPR015421">
    <property type="entry name" value="PyrdxlP-dep_Trfase_major"/>
</dbReference>
<dbReference type="WBParaSite" id="GPUH_0001787301-mRNA-1">
    <property type="protein sequence ID" value="GPUH_0001787301-mRNA-1"/>
    <property type="gene ID" value="GPUH_0001787301"/>
</dbReference>
<dbReference type="Gene3D" id="3.40.640.10">
    <property type="entry name" value="Type I PLP-dependent aspartate aminotransferase-like (Major domain)"/>
    <property type="match status" value="1"/>
</dbReference>
<reference evidence="6 7" key="2">
    <citation type="submission" date="2018-11" db="EMBL/GenBank/DDBJ databases">
        <authorList>
            <consortium name="Pathogen Informatics"/>
        </authorList>
    </citation>
    <scope>NUCLEOTIDE SEQUENCE [LARGE SCALE GENOMIC DNA]</scope>
</reference>
<protein>
    <submittedName>
        <fullName evidence="8">Aminotran_1_2 domain-containing protein</fullName>
    </submittedName>
</protein>
<keyword evidence="3" id="KW-0808">Transferase</keyword>
<proteinExistence type="inferred from homology"/>
<evidence type="ECO:0000256" key="1">
    <source>
        <dbReference type="ARBA" id="ARBA00001933"/>
    </source>
</evidence>
<dbReference type="SUPFAM" id="SSF53383">
    <property type="entry name" value="PLP-dependent transferases"/>
    <property type="match status" value="1"/>
</dbReference>
<feature type="domain" description="Aminotransferase class I/classII large" evidence="5">
    <location>
        <begin position="67"/>
        <end position="147"/>
    </location>
</feature>
<dbReference type="PANTHER" id="PTHR13693:SF102">
    <property type="entry name" value="2-AMINO-3-KETOBUTYRATE COENZYME A LIGASE, MITOCHONDRIAL"/>
    <property type="match status" value="1"/>
</dbReference>
<evidence type="ECO:0000256" key="3">
    <source>
        <dbReference type="ARBA" id="ARBA00022679"/>
    </source>
</evidence>